<evidence type="ECO:0000256" key="3">
    <source>
        <dbReference type="ARBA" id="ARBA00005119"/>
    </source>
</evidence>
<gene>
    <name evidence="18" type="primary">SUVC02G1420</name>
    <name evidence="18" type="ORF">SUVC_02G1420</name>
</gene>
<feature type="transmembrane region" description="Helical" evidence="16">
    <location>
        <begin position="63"/>
        <end position="83"/>
    </location>
</feature>
<reference evidence="18" key="1">
    <citation type="submission" date="2022-10" db="EMBL/GenBank/DDBJ databases">
        <authorList>
            <person name="Byrne P K."/>
        </authorList>
    </citation>
    <scope>NUCLEOTIDE SEQUENCE</scope>
    <source>
        <strain evidence="18">CBS7001</strain>
    </source>
</reference>
<comment type="pathway">
    <text evidence="4">Lipid metabolism.</text>
</comment>
<evidence type="ECO:0000256" key="16">
    <source>
        <dbReference type="PIRNR" id="PIRNR018269"/>
    </source>
</evidence>
<keyword evidence="7 16" id="KW-0444">Lipid biosynthesis</keyword>
<evidence type="ECO:0000256" key="9">
    <source>
        <dbReference type="ARBA" id="ARBA00022692"/>
    </source>
</evidence>
<dbReference type="PIRSF" id="PIRSF018269">
    <property type="entry name" value="PC_trans_euk"/>
    <property type="match status" value="1"/>
</dbReference>
<feature type="transmembrane region" description="Helical" evidence="16">
    <location>
        <begin position="257"/>
        <end position="275"/>
    </location>
</feature>
<evidence type="ECO:0000256" key="10">
    <source>
        <dbReference type="ARBA" id="ARBA00022695"/>
    </source>
</evidence>
<evidence type="ECO:0000256" key="1">
    <source>
        <dbReference type="ARBA" id="ARBA00001698"/>
    </source>
</evidence>
<keyword evidence="14 16" id="KW-0594">Phospholipid biosynthesis</keyword>
<evidence type="ECO:0000256" key="15">
    <source>
        <dbReference type="ARBA" id="ARBA00023264"/>
    </source>
</evidence>
<dbReference type="GO" id="GO:0004605">
    <property type="term" value="F:phosphatidate cytidylyltransferase activity"/>
    <property type="evidence" value="ECO:0007669"/>
    <property type="project" value="UniProtKB-UniRule"/>
</dbReference>
<evidence type="ECO:0000256" key="4">
    <source>
        <dbReference type="ARBA" id="ARBA00005189"/>
    </source>
</evidence>
<comment type="pathway">
    <text evidence="3 16 17">Phospholipid metabolism; CDP-diacylglycerol biosynthesis; CDP-diacylglycerol from sn-glycerol 3-phosphate: step 3/3.</text>
</comment>
<evidence type="ECO:0000256" key="8">
    <source>
        <dbReference type="ARBA" id="ARBA00022679"/>
    </source>
</evidence>
<name>A0AA35JAM5_SACUV</name>
<dbReference type="GO" id="GO:0016024">
    <property type="term" value="P:CDP-diacylglycerol biosynthetic process"/>
    <property type="evidence" value="ECO:0007669"/>
    <property type="project" value="UniProtKB-UniRule"/>
</dbReference>
<evidence type="ECO:0000256" key="14">
    <source>
        <dbReference type="ARBA" id="ARBA00023209"/>
    </source>
</evidence>
<feature type="transmembrane region" description="Helical" evidence="16">
    <location>
        <begin position="160"/>
        <end position="179"/>
    </location>
</feature>
<dbReference type="Pfam" id="PF01148">
    <property type="entry name" value="CTP_transf_1"/>
    <property type="match status" value="1"/>
</dbReference>
<keyword evidence="10 16" id="KW-0548">Nucleotidyltransferase</keyword>
<dbReference type="GO" id="GO:0005789">
    <property type="term" value="C:endoplasmic reticulum membrane"/>
    <property type="evidence" value="ECO:0007669"/>
    <property type="project" value="TreeGrafter"/>
</dbReference>
<feature type="transmembrane region" description="Helical" evidence="16">
    <location>
        <begin position="329"/>
        <end position="351"/>
    </location>
</feature>
<dbReference type="PANTHER" id="PTHR13773">
    <property type="entry name" value="PHOSPHATIDATE CYTIDYLYLTRANSFERASE"/>
    <property type="match status" value="1"/>
</dbReference>
<feature type="transmembrane region" description="Helical" evidence="16">
    <location>
        <begin position="191"/>
        <end position="209"/>
    </location>
</feature>
<dbReference type="EC" id="2.7.7.41" evidence="6 16"/>
<sequence>MSDKPEIKPHGTSKEIVDSVTDATSKAIDKLQEEINKDPSGSATPAATKENAVAAKESRKYNFFIRTVWTFVMISGFFITLASGHAWCIVLILGCQIATFKECIAVTSASGREKNLPLTKTLNWYLLFTTIYYLDGKSLFKFFQTTFYEYPVLNFIVTNHKFICYCLYLLGFVLFVCSLRKGFLKFQFGSLCATHMVLILVVFQAHLIIKNVLNGLFWFLLPCGLVIVNDIFAYLCGITFGKTKLIEISPKKTLEGFLGAWFFTALASILLTRLLSPYTYLTCPVEDLKTNFFSNLTCELNPVFLPQVYKLPSIFFDVFQMTSITVKPIYFHALNLATFASLFAPFGGFFASGLKRTFKVKDFGHSIPGHGGITDRVDCQFIMGSFANLYYETFISEHRITVDTVLSTILMNLNDKQILELIDILIRFLSKKGIITPKNYEKLADIFNVTKKSLAGHA</sequence>
<dbReference type="PROSITE" id="PS01315">
    <property type="entry name" value="CDS"/>
    <property type="match status" value="1"/>
</dbReference>
<evidence type="ECO:0000313" key="19">
    <source>
        <dbReference type="Proteomes" id="UP001162090"/>
    </source>
</evidence>
<protein>
    <recommendedName>
        <fullName evidence="6 16">Phosphatidate cytidylyltransferase</fullName>
        <ecNumber evidence="6 16">2.7.7.41</ecNumber>
    </recommendedName>
</protein>
<evidence type="ECO:0000256" key="6">
    <source>
        <dbReference type="ARBA" id="ARBA00012487"/>
    </source>
</evidence>
<evidence type="ECO:0000256" key="7">
    <source>
        <dbReference type="ARBA" id="ARBA00022516"/>
    </source>
</evidence>
<dbReference type="PANTHER" id="PTHR13773:SF8">
    <property type="entry name" value="PHOSPHATIDATE CYTIDYLYLTRANSFERASE, PHOTORECEPTOR-SPECIFIC"/>
    <property type="match status" value="1"/>
</dbReference>
<keyword evidence="15 16" id="KW-1208">Phospholipid metabolism</keyword>
<comment type="catalytic activity">
    <reaction evidence="1 16 17">
        <text>a 1,2-diacyl-sn-glycero-3-phosphate + CTP + H(+) = a CDP-1,2-diacyl-sn-glycerol + diphosphate</text>
        <dbReference type="Rhea" id="RHEA:16229"/>
        <dbReference type="ChEBI" id="CHEBI:15378"/>
        <dbReference type="ChEBI" id="CHEBI:33019"/>
        <dbReference type="ChEBI" id="CHEBI:37563"/>
        <dbReference type="ChEBI" id="CHEBI:58332"/>
        <dbReference type="ChEBI" id="CHEBI:58608"/>
        <dbReference type="EC" id="2.7.7.41"/>
    </reaction>
</comment>
<dbReference type="InterPro" id="IPR000374">
    <property type="entry name" value="PC_trans"/>
</dbReference>
<comment type="subcellular location">
    <subcellularLocation>
        <location evidence="2">Membrane</location>
        <topology evidence="2">Multi-pass membrane protein</topology>
    </subcellularLocation>
</comment>
<evidence type="ECO:0000256" key="12">
    <source>
        <dbReference type="ARBA" id="ARBA00023098"/>
    </source>
</evidence>
<dbReference type="Proteomes" id="UP001162090">
    <property type="component" value="Chromosome 2"/>
</dbReference>
<evidence type="ECO:0000313" key="18">
    <source>
        <dbReference type="EMBL" id="CAI4055001.1"/>
    </source>
</evidence>
<feature type="transmembrane region" description="Helical" evidence="16">
    <location>
        <begin position="215"/>
        <end position="236"/>
    </location>
</feature>
<evidence type="ECO:0000256" key="17">
    <source>
        <dbReference type="RuleBase" id="RU003938"/>
    </source>
</evidence>
<keyword evidence="9 16" id="KW-0812">Transmembrane</keyword>
<keyword evidence="13 16" id="KW-0472">Membrane</keyword>
<evidence type="ECO:0000256" key="5">
    <source>
        <dbReference type="ARBA" id="ARBA00010185"/>
    </source>
</evidence>
<evidence type="ECO:0000256" key="2">
    <source>
        <dbReference type="ARBA" id="ARBA00004141"/>
    </source>
</evidence>
<dbReference type="EMBL" id="OX365913">
    <property type="protein sequence ID" value="CAI4055001.1"/>
    <property type="molecule type" value="Genomic_DNA"/>
</dbReference>
<dbReference type="AlphaFoldDB" id="A0AA35JAM5"/>
<comment type="similarity">
    <text evidence="5 16 17">Belongs to the CDS family.</text>
</comment>
<accession>A0AA35JAM5</accession>
<evidence type="ECO:0000256" key="13">
    <source>
        <dbReference type="ARBA" id="ARBA00023136"/>
    </source>
</evidence>
<evidence type="ECO:0000256" key="11">
    <source>
        <dbReference type="ARBA" id="ARBA00022989"/>
    </source>
</evidence>
<keyword evidence="11 16" id="KW-1133">Transmembrane helix</keyword>
<organism evidence="18 19">
    <name type="scientific">Saccharomyces uvarum</name>
    <name type="common">Yeast</name>
    <name type="synonym">Saccharomyces bayanus var. uvarum</name>
    <dbReference type="NCBI Taxonomy" id="230603"/>
    <lineage>
        <taxon>Eukaryota</taxon>
        <taxon>Fungi</taxon>
        <taxon>Dikarya</taxon>
        <taxon>Ascomycota</taxon>
        <taxon>Saccharomycotina</taxon>
        <taxon>Saccharomycetes</taxon>
        <taxon>Saccharomycetales</taxon>
        <taxon>Saccharomycetaceae</taxon>
        <taxon>Saccharomyces</taxon>
    </lineage>
</organism>
<proteinExistence type="inferred from homology"/>
<dbReference type="InterPro" id="IPR016720">
    <property type="entry name" value="PC_Trfase_euk"/>
</dbReference>
<keyword evidence="12 16" id="KW-0443">Lipid metabolism</keyword>
<keyword evidence="8 16" id="KW-0808">Transferase</keyword>